<comment type="caution">
    <text evidence="2">The sequence shown here is derived from an EMBL/GenBank/DDBJ whole genome shotgun (WGS) entry which is preliminary data.</text>
</comment>
<reference evidence="3" key="1">
    <citation type="submission" date="2017-09" db="EMBL/GenBank/DDBJ databases">
        <title>Depth-based differentiation of microbial function through sediment-hosted aquifers and enrichment of novel symbionts in the deep terrestrial subsurface.</title>
        <authorList>
            <person name="Probst A.J."/>
            <person name="Ladd B."/>
            <person name="Jarett J.K."/>
            <person name="Geller-Mcgrath D.E."/>
            <person name="Sieber C.M.K."/>
            <person name="Emerson J.B."/>
            <person name="Anantharaman K."/>
            <person name="Thomas B.C."/>
            <person name="Malmstrom R."/>
            <person name="Stieglmeier M."/>
            <person name="Klingl A."/>
            <person name="Woyke T."/>
            <person name="Ryan C.M."/>
            <person name="Banfield J.F."/>
        </authorList>
    </citation>
    <scope>NUCLEOTIDE SEQUENCE [LARGE SCALE GENOMIC DNA]</scope>
</reference>
<organism evidence="2 3">
    <name type="scientific">Candidatus Kuenenbacteria bacterium CG08_land_8_20_14_0_20_37_23</name>
    <dbReference type="NCBI Taxonomy" id="1974617"/>
    <lineage>
        <taxon>Bacteria</taxon>
        <taxon>Candidatus Kueneniibacteriota</taxon>
    </lineage>
</organism>
<sequence length="69" mass="8195">MIINNILQPFFGCIGIALLKSFAKSGGIYNAKFFMELLLSRFFSWGIFYFFIVRRLFFAFFIQLFFPDI</sequence>
<dbReference type="Proteomes" id="UP000230586">
    <property type="component" value="Unassembled WGS sequence"/>
</dbReference>
<protein>
    <submittedName>
        <fullName evidence="2">Uncharacterized protein</fullName>
    </submittedName>
</protein>
<keyword evidence="1" id="KW-1133">Transmembrane helix</keyword>
<proteinExistence type="predicted"/>
<keyword evidence="1" id="KW-0472">Membrane</keyword>
<evidence type="ECO:0000256" key="1">
    <source>
        <dbReference type="SAM" id="Phobius"/>
    </source>
</evidence>
<accession>A0A2M6XSA4</accession>
<dbReference type="AlphaFoldDB" id="A0A2M6XSA4"/>
<evidence type="ECO:0000313" key="3">
    <source>
        <dbReference type="Proteomes" id="UP000230586"/>
    </source>
</evidence>
<feature type="transmembrane region" description="Helical" evidence="1">
    <location>
        <begin position="43"/>
        <end position="66"/>
    </location>
</feature>
<keyword evidence="1" id="KW-0812">Transmembrane</keyword>
<name>A0A2M6XSA4_9BACT</name>
<dbReference type="EMBL" id="PEXX01000047">
    <property type="protein sequence ID" value="PIU10449.1"/>
    <property type="molecule type" value="Genomic_DNA"/>
</dbReference>
<gene>
    <name evidence="2" type="ORF">COT27_02960</name>
</gene>
<feature type="transmembrane region" description="Helical" evidence="1">
    <location>
        <begin position="6"/>
        <end position="23"/>
    </location>
</feature>
<evidence type="ECO:0000313" key="2">
    <source>
        <dbReference type="EMBL" id="PIU10449.1"/>
    </source>
</evidence>